<proteinExistence type="predicted"/>
<name>A0A0E0BN56_9ORYZ</name>
<reference evidence="2" key="2">
    <citation type="submission" date="2018-05" db="EMBL/GenBank/DDBJ databases">
        <title>OgluRS3 (Oryza glumaepatula Reference Sequence Version 3).</title>
        <authorList>
            <person name="Zhang J."/>
            <person name="Kudrna D."/>
            <person name="Lee S."/>
            <person name="Talag J."/>
            <person name="Welchert J."/>
            <person name="Wing R.A."/>
        </authorList>
    </citation>
    <scope>NUCLEOTIDE SEQUENCE [LARGE SCALE GENOMIC DNA]</scope>
</reference>
<accession>A0A0E0BN56</accession>
<evidence type="ECO:0000313" key="2">
    <source>
        <dbReference type="EnsemblPlants" id="OGLUM12G01590.1"/>
    </source>
</evidence>
<organism evidence="2">
    <name type="scientific">Oryza glumipatula</name>
    <dbReference type="NCBI Taxonomy" id="40148"/>
    <lineage>
        <taxon>Eukaryota</taxon>
        <taxon>Viridiplantae</taxon>
        <taxon>Streptophyta</taxon>
        <taxon>Embryophyta</taxon>
        <taxon>Tracheophyta</taxon>
        <taxon>Spermatophyta</taxon>
        <taxon>Magnoliopsida</taxon>
        <taxon>Liliopsida</taxon>
        <taxon>Poales</taxon>
        <taxon>Poaceae</taxon>
        <taxon>BOP clade</taxon>
        <taxon>Oryzoideae</taxon>
        <taxon>Oryzeae</taxon>
        <taxon>Oryzinae</taxon>
        <taxon>Oryza</taxon>
    </lineage>
</organism>
<evidence type="ECO:0000313" key="3">
    <source>
        <dbReference type="Proteomes" id="UP000026961"/>
    </source>
</evidence>
<dbReference type="AlphaFoldDB" id="A0A0E0BN56"/>
<protein>
    <submittedName>
        <fullName evidence="2">Uncharacterized protein</fullName>
    </submittedName>
</protein>
<feature type="region of interest" description="Disordered" evidence="1">
    <location>
        <begin position="146"/>
        <end position="219"/>
    </location>
</feature>
<dbReference type="Proteomes" id="UP000026961">
    <property type="component" value="Chromosome 12"/>
</dbReference>
<feature type="compositionally biased region" description="Acidic residues" evidence="1">
    <location>
        <begin position="208"/>
        <end position="219"/>
    </location>
</feature>
<reference evidence="2" key="1">
    <citation type="submission" date="2015-04" db="UniProtKB">
        <authorList>
            <consortium name="EnsemblPlants"/>
        </authorList>
    </citation>
    <scope>IDENTIFICATION</scope>
</reference>
<evidence type="ECO:0000256" key="1">
    <source>
        <dbReference type="SAM" id="MobiDB-lite"/>
    </source>
</evidence>
<feature type="region of interest" description="Disordered" evidence="1">
    <location>
        <begin position="1"/>
        <end position="70"/>
    </location>
</feature>
<keyword evidence="3" id="KW-1185">Reference proteome</keyword>
<dbReference type="EnsemblPlants" id="OGLUM12G01590.1">
    <property type="protein sequence ID" value="OGLUM12G01590.1"/>
    <property type="gene ID" value="OGLUM12G01590"/>
</dbReference>
<dbReference type="Gramene" id="OGLUM12G01590.1">
    <property type="protein sequence ID" value="OGLUM12G01590.1"/>
    <property type="gene ID" value="OGLUM12G01590"/>
</dbReference>
<feature type="compositionally biased region" description="Gly residues" evidence="1">
    <location>
        <begin position="1"/>
        <end position="11"/>
    </location>
</feature>
<dbReference type="HOGENOM" id="CLU_1063096_0_0_1"/>
<sequence length="262" mass="28036">MPAVHGGGTTGCGEEDQGSDAVGRGKEDQGGGAAGRGEDPRRGWRGSGPRRWPRRARRGGPRRQWQRRGSITGCGEEVYGGSLVGHGEEVDGGGGGVAGRGEEFHGGDGAFSLSRELPICHWGVTTDKNRRKLSNDVGQFRCLSHATSNPHPRLHTLDILPPSPAASGPRRPNGSPPAFASAEFPGSIPDSAQMPPRRRRRRSVAGIDQDDLLDPDALADPDSSFYEINGVRVHHKGEFSVSVGTWQLKAVGMLLRKEFLNQ</sequence>
<dbReference type="STRING" id="40148.A0A0E0BN56"/>
<feature type="compositionally biased region" description="Basic residues" evidence="1">
    <location>
        <begin position="51"/>
        <end position="66"/>
    </location>
</feature>